<dbReference type="GO" id="GO:0008713">
    <property type="term" value="F:ADP-heptose-lipopolysaccharide heptosyltransferase activity"/>
    <property type="evidence" value="ECO:0007669"/>
    <property type="project" value="TreeGrafter"/>
</dbReference>
<dbReference type="EMBL" id="PEZX01000015">
    <property type="protein sequence ID" value="PIS07138.1"/>
    <property type="molecule type" value="Genomic_DNA"/>
</dbReference>
<keyword evidence="1" id="KW-0328">Glycosyltransferase</keyword>
<accession>A0A2M6R966</accession>
<reference evidence="5" key="1">
    <citation type="submission" date="2017-09" db="EMBL/GenBank/DDBJ databases">
        <title>Depth-based differentiation of microbial function through sediment-hosted aquifers and enrichment of novel symbionts in the deep terrestrial subsurface.</title>
        <authorList>
            <person name="Probst A.J."/>
            <person name="Ladd B."/>
            <person name="Jarett J.K."/>
            <person name="Geller-Mcgrath D.E."/>
            <person name="Sieber C.M.K."/>
            <person name="Emerson J.B."/>
            <person name="Anantharaman K."/>
            <person name="Thomas B.C."/>
            <person name="Malmstrom R."/>
            <person name="Stieglmeier M."/>
            <person name="Klingl A."/>
            <person name="Woyke T."/>
            <person name="Ryan C.M."/>
            <person name="Banfield J.F."/>
        </authorList>
    </citation>
    <scope>NUCLEOTIDE SEQUENCE [LARGE SCALE GENOMIC DNA]</scope>
</reference>
<dbReference type="AlphaFoldDB" id="A0A2M6R966"/>
<evidence type="ECO:0000313" key="4">
    <source>
        <dbReference type="EMBL" id="PIS07138.1"/>
    </source>
</evidence>
<dbReference type="Gene3D" id="3.40.50.2000">
    <property type="entry name" value="Glycogen Phosphorylase B"/>
    <property type="match status" value="1"/>
</dbReference>
<dbReference type="InterPro" id="IPR051199">
    <property type="entry name" value="LPS_LOS_Heptosyltrfase"/>
</dbReference>
<feature type="compositionally biased region" description="Pro residues" evidence="3">
    <location>
        <begin position="161"/>
        <end position="178"/>
    </location>
</feature>
<feature type="compositionally biased region" description="Basic and acidic residues" evidence="3">
    <location>
        <begin position="518"/>
        <end position="528"/>
    </location>
</feature>
<evidence type="ECO:0000313" key="5">
    <source>
        <dbReference type="Proteomes" id="UP000231162"/>
    </source>
</evidence>
<dbReference type="Proteomes" id="UP000231162">
    <property type="component" value="Unassembled WGS sequence"/>
</dbReference>
<feature type="region of interest" description="Disordered" evidence="3">
    <location>
        <begin position="507"/>
        <end position="555"/>
    </location>
</feature>
<dbReference type="PANTHER" id="PTHR30160:SF1">
    <property type="entry name" value="LIPOPOLYSACCHARIDE 1,2-N-ACETYLGLUCOSAMINETRANSFERASE-RELATED"/>
    <property type="match status" value="1"/>
</dbReference>
<feature type="compositionally biased region" description="Pro residues" evidence="3">
    <location>
        <begin position="186"/>
        <end position="195"/>
    </location>
</feature>
<feature type="region of interest" description="Disordered" evidence="3">
    <location>
        <begin position="1"/>
        <end position="34"/>
    </location>
</feature>
<dbReference type="SUPFAM" id="SSF53756">
    <property type="entry name" value="UDP-Glycosyltransferase/glycogen phosphorylase"/>
    <property type="match status" value="1"/>
</dbReference>
<feature type="compositionally biased region" description="Basic and acidic residues" evidence="3">
    <location>
        <begin position="21"/>
        <end position="30"/>
    </location>
</feature>
<protein>
    <submittedName>
        <fullName evidence="4">Uncharacterized protein</fullName>
    </submittedName>
</protein>
<comment type="caution">
    <text evidence="4">The sequence shown here is derived from an EMBL/GenBank/DDBJ whole genome shotgun (WGS) entry which is preliminary data.</text>
</comment>
<dbReference type="InterPro" id="IPR002201">
    <property type="entry name" value="Glyco_trans_9"/>
</dbReference>
<sequence>MNSHNHRGAMAESKPGFLESAEERIARSPHPDAIATDLEKAGLAYMVTASGLGPKPTVPDVPAPDEKAGVLKSAEDTIAESAHPDTPPAEGSFDFGSKPTPDSIPTPPVVVAPPVPTPAPDVVPAGIILPSDRLTRDTVIPIAGGMGTPPPEPYRPTYGPSTPPDRPPYGPPTPPYAPYRPDYGPARPPYTPPTPERGGDYERRAIEAINALVARDEGRAVERYRGLLGAARQWIDREGQRRQADTLDAVGQWSDNAKWKKWAKIGLKVAGGLGIAGAMVMTGGAGAILTPLLFTAGLREGVDGILQTVEQAGWGRKRTRAELGIQAQQTQRIDALKALVRERGTTLTEADFTTALNEMIDLERGVIDQQGVNTKSEQRWQVGRSIASTVVTLGAGAMGGIPLGTAEYAVRATGEATQVGATHLDAAHKVFWNLHGGQFWYNSPDEMMRVGGEAIKNGFPWTVLKGSWLGASHILGHGLPLAEKLGLAGAGAYQIARILEQFVPRKRKEASPQVPDYSVRESRPHGYYDRPTGPDDGTPPPPELGRISNLEPLRPPTETIRATLDRPRPDDDPILHDIIEKFHVEPSPETVSALTNLLIDRGHTGERVFSPEFYESSPLVRGLARAREIVLIMDNYIGDAVLSTPIIDVLERYFSLRGEHKQLVIQTQNPELFKPYEERYPGIRIVKYGRELSPGEDQYIINMRKKDLLQAYSIEERRTQYISNPEYALSIDYSSWTQEAHPEHIMGGVGRRLYRTIPGMVARNLEVMLGTKLYDDLSHTQFEFPHSHNEYQRLESLRNKYSIDRPYVLISTGSSIRPKEYSPTRWKEVIQGLVETDGWDKQIVLLRPIYEDDARALETALQELPEETKRQLRLIREPLAQIPILISGADVAITPDTGIGHLAAELGTETIMMYSMANPVLWSAPSENMHRLATPNAQKLIRDGRPSDYRAWSSENQDRYITKYGEGLDTLDPNRVIEATRRLLNNT</sequence>
<name>A0A2M6R966_9BACT</name>
<dbReference type="GO" id="GO:0005829">
    <property type="term" value="C:cytosol"/>
    <property type="evidence" value="ECO:0007669"/>
    <property type="project" value="TreeGrafter"/>
</dbReference>
<feature type="region of interest" description="Disordered" evidence="3">
    <location>
        <begin position="143"/>
        <end position="199"/>
    </location>
</feature>
<proteinExistence type="predicted"/>
<dbReference type="Pfam" id="PF01075">
    <property type="entry name" value="Glyco_transf_9"/>
    <property type="match status" value="1"/>
</dbReference>
<evidence type="ECO:0000256" key="3">
    <source>
        <dbReference type="SAM" id="MobiDB-lite"/>
    </source>
</evidence>
<gene>
    <name evidence="4" type="ORF">COT79_01020</name>
</gene>
<organism evidence="4 5">
    <name type="scientific">Candidatus Berkelbacteria bacterium CG10_big_fil_rev_8_21_14_0_10_43_14</name>
    <dbReference type="NCBI Taxonomy" id="1974515"/>
    <lineage>
        <taxon>Bacteria</taxon>
        <taxon>Candidatus Berkelbacteria</taxon>
    </lineage>
</organism>
<dbReference type="GO" id="GO:0009244">
    <property type="term" value="P:lipopolysaccharide core region biosynthetic process"/>
    <property type="evidence" value="ECO:0007669"/>
    <property type="project" value="TreeGrafter"/>
</dbReference>
<evidence type="ECO:0000256" key="2">
    <source>
        <dbReference type="ARBA" id="ARBA00022679"/>
    </source>
</evidence>
<dbReference type="PANTHER" id="PTHR30160">
    <property type="entry name" value="TETRAACYLDISACCHARIDE 4'-KINASE-RELATED"/>
    <property type="match status" value="1"/>
</dbReference>
<feature type="region of interest" description="Disordered" evidence="3">
    <location>
        <begin position="74"/>
        <end position="110"/>
    </location>
</feature>
<keyword evidence="2" id="KW-0808">Transferase</keyword>
<evidence type="ECO:0000256" key="1">
    <source>
        <dbReference type="ARBA" id="ARBA00022676"/>
    </source>
</evidence>